<name>A0A835PUU0_VANPL</name>
<organism evidence="2 3">
    <name type="scientific">Vanilla planifolia</name>
    <name type="common">Vanilla</name>
    <dbReference type="NCBI Taxonomy" id="51239"/>
    <lineage>
        <taxon>Eukaryota</taxon>
        <taxon>Viridiplantae</taxon>
        <taxon>Streptophyta</taxon>
        <taxon>Embryophyta</taxon>
        <taxon>Tracheophyta</taxon>
        <taxon>Spermatophyta</taxon>
        <taxon>Magnoliopsida</taxon>
        <taxon>Liliopsida</taxon>
        <taxon>Asparagales</taxon>
        <taxon>Orchidaceae</taxon>
        <taxon>Vanilloideae</taxon>
        <taxon>Vanilleae</taxon>
        <taxon>Vanilla</taxon>
    </lineage>
</organism>
<evidence type="ECO:0000313" key="3">
    <source>
        <dbReference type="Proteomes" id="UP000639772"/>
    </source>
</evidence>
<dbReference type="Proteomes" id="UP000639772">
    <property type="component" value="Chromosome 12"/>
</dbReference>
<protein>
    <submittedName>
        <fullName evidence="2">Uncharacterized protein</fullName>
    </submittedName>
</protein>
<comment type="caution">
    <text evidence="2">The sequence shown here is derived from an EMBL/GenBank/DDBJ whole genome shotgun (WGS) entry which is preliminary data.</text>
</comment>
<evidence type="ECO:0000256" key="1">
    <source>
        <dbReference type="SAM" id="MobiDB-lite"/>
    </source>
</evidence>
<gene>
    <name evidence="2" type="ORF">HPP92_022158</name>
</gene>
<reference evidence="2 3" key="1">
    <citation type="journal article" date="2020" name="Nat. Food">
        <title>A phased Vanilla planifolia genome enables genetic improvement of flavour and production.</title>
        <authorList>
            <person name="Hasing T."/>
            <person name="Tang H."/>
            <person name="Brym M."/>
            <person name="Khazi F."/>
            <person name="Huang T."/>
            <person name="Chambers A.H."/>
        </authorList>
    </citation>
    <scope>NUCLEOTIDE SEQUENCE [LARGE SCALE GENOMIC DNA]</scope>
    <source>
        <tissue evidence="2">Leaf</tissue>
    </source>
</reference>
<sequence length="88" mass="10181">MTRDAGFPTSLTPSHKQLHLWLVRDNADFKQIRKFPEKLINEHKHRNQEAKEGERSLQIEDESSEKQSSHSVNAQTTVAVTTSYYSQL</sequence>
<proteinExistence type="predicted"/>
<dbReference type="EMBL" id="JADCNM010000012">
    <property type="protein sequence ID" value="KAG0459030.1"/>
    <property type="molecule type" value="Genomic_DNA"/>
</dbReference>
<evidence type="ECO:0000313" key="2">
    <source>
        <dbReference type="EMBL" id="KAG0459030.1"/>
    </source>
</evidence>
<feature type="region of interest" description="Disordered" evidence="1">
    <location>
        <begin position="42"/>
        <end position="76"/>
    </location>
</feature>
<dbReference type="AlphaFoldDB" id="A0A835PUU0"/>
<feature type="compositionally biased region" description="Basic and acidic residues" evidence="1">
    <location>
        <begin position="42"/>
        <end position="68"/>
    </location>
</feature>
<accession>A0A835PUU0</accession>